<dbReference type="GO" id="GO:0051539">
    <property type="term" value="F:4 iron, 4 sulfur cluster binding"/>
    <property type="evidence" value="ECO:0007669"/>
    <property type="project" value="UniProtKB-UniRule"/>
</dbReference>
<dbReference type="Proteomes" id="UP000002595">
    <property type="component" value="Chromosome"/>
</dbReference>
<dbReference type="InterPro" id="IPR023404">
    <property type="entry name" value="rSAM_horseshoe"/>
</dbReference>
<proteinExistence type="inferred from homology"/>
<accession>A1RRE1</accession>
<dbReference type="InterPro" id="IPR006466">
    <property type="entry name" value="MiaB-like_arc_euk"/>
</dbReference>
<evidence type="ECO:0000259" key="13">
    <source>
        <dbReference type="PROSITE" id="PS51449"/>
    </source>
</evidence>
<dbReference type="InterPro" id="IPR013848">
    <property type="entry name" value="Methylthiotransferase_N"/>
</dbReference>
<dbReference type="PROSITE" id="PS01278">
    <property type="entry name" value="MTTASE_RADICAL"/>
    <property type="match status" value="1"/>
</dbReference>
<evidence type="ECO:0000256" key="2">
    <source>
        <dbReference type="ARBA" id="ARBA00008616"/>
    </source>
</evidence>
<dbReference type="HOGENOM" id="CLU_018697_4_2_2"/>
<feature type="domain" description="MTTase N-terminal" evidence="13">
    <location>
        <begin position="2"/>
        <end position="102"/>
    </location>
</feature>
<dbReference type="Pfam" id="PF00919">
    <property type="entry name" value="UPF0004"/>
    <property type="match status" value="1"/>
</dbReference>
<dbReference type="RefSeq" id="WP_011762100.1">
    <property type="nucleotide sequence ID" value="NC_008701.1"/>
</dbReference>
<comment type="function">
    <text evidence="1 11">Catalyzes the methylthiolation of N6-threonylcarbamoyladenosine (t(6)A), leading to the formation of 2-methylthio-N6-threonylcarbamoyladenosine (ms(2)t(6)A) at position 37 in tRNAs that read codons beginning with adenine.</text>
</comment>
<dbReference type="KEGG" id="pis:Pisl_0345"/>
<dbReference type="SFLD" id="SFLDG01082">
    <property type="entry name" value="B12-binding_domain_containing"/>
    <property type="match status" value="1"/>
</dbReference>
<dbReference type="Gene3D" id="3.40.50.12160">
    <property type="entry name" value="Methylthiotransferase, N-terminal domain"/>
    <property type="match status" value="1"/>
</dbReference>
<evidence type="ECO:0000256" key="8">
    <source>
        <dbReference type="ARBA" id="ARBA00023004"/>
    </source>
</evidence>
<dbReference type="EMBL" id="CP000504">
    <property type="protein sequence ID" value="ABL87523.1"/>
    <property type="molecule type" value="Genomic_DNA"/>
</dbReference>
<protein>
    <recommendedName>
        <fullName evidence="11">tRNA-t(6)A37 methylthiotransferase</fullName>
        <ecNumber evidence="11">2.8.4.5</ecNumber>
    </recommendedName>
</protein>
<gene>
    <name evidence="15" type="ordered locus">Pisl_0345</name>
</gene>
<evidence type="ECO:0000313" key="15">
    <source>
        <dbReference type="EMBL" id="ABL87523.1"/>
    </source>
</evidence>
<evidence type="ECO:0000259" key="12">
    <source>
        <dbReference type="PROSITE" id="PS50926"/>
    </source>
</evidence>
<comment type="cofactor">
    <cofactor evidence="11">
        <name>[4Fe-4S] cluster</name>
        <dbReference type="ChEBI" id="CHEBI:49883"/>
    </cofactor>
    <text evidence="11">Binds 1 or 2 [4Fe-4S] cluster. One cluster is coordinated with 3 cysteines and an exchangeable S-adenosyl-L-methionine.</text>
</comment>
<organism evidence="15 16">
    <name type="scientific">Pyrobaculum islandicum (strain DSM 4184 / JCM 9189 / GEO3)</name>
    <dbReference type="NCBI Taxonomy" id="384616"/>
    <lineage>
        <taxon>Archaea</taxon>
        <taxon>Thermoproteota</taxon>
        <taxon>Thermoprotei</taxon>
        <taxon>Thermoproteales</taxon>
        <taxon>Thermoproteaceae</taxon>
        <taxon>Pyrobaculum</taxon>
    </lineage>
</organism>
<dbReference type="InterPro" id="IPR002792">
    <property type="entry name" value="TRAM_dom"/>
</dbReference>
<evidence type="ECO:0000256" key="4">
    <source>
        <dbReference type="ARBA" id="ARBA00022679"/>
    </source>
</evidence>
<evidence type="ECO:0000313" key="16">
    <source>
        <dbReference type="Proteomes" id="UP000002595"/>
    </source>
</evidence>
<sequence length="415" mass="46939">MGRIYVETYGCWLAKADAEILRQRLGYEQVSNVDEADVILVYTCAVREDGEVRQLARIRELVKLGKELIVAGCLARLRPYTIKSLAPHAKLIYPSEIEGGKERSMKTLPKYERGLIYTVPLQVGCLGNCTFCATKYTRGGAGYVKSADPDDVVRHIKEAVAKGAREIYLTGQDVITYGFDAGWRGGWTLPDLLDRILKEVEGEYRVRIGMSEPWIFEKFVDQLLDIIKRDHRVYRYFHLPVQSGSDKVLVAMGRKYTVEEYRGLIRRIRRELGDNVFIATDIIVGFPGETEEDFQETVKLVEELQFDKIHVARFSPRPFTEAAVMPRQVPDAEKKRRSKILSEVAMRIAHLRNGAQVGKRDVVLIDEVDHGLVVGRASDYRQVVVKRGAGDGLLGEFVNVRIAAASPVYLYGEIL</sequence>
<keyword evidence="16" id="KW-1185">Reference proteome</keyword>
<dbReference type="SMART" id="SM00729">
    <property type="entry name" value="Elp3"/>
    <property type="match status" value="1"/>
</dbReference>
<dbReference type="NCBIfam" id="TIGR00089">
    <property type="entry name" value="MiaB/RimO family radical SAM methylthiotransferase"/>
    <property type="match status" value="1"/>
</dbReference>
<dbReference type="eggNOG" id="arCOG01358">
    <property type="taxonomic scope" value="Archaea"/>
</dbReference>
<dbReference type="InterPro" id="IPR058240">
    <property type="entry name" value="rSAM_sf"/>
</dbReference>
<dbReference type="GO" id="GO:0046872">
    <property type="term" value="F:metal ion binding"/>
    <property type="evidence" value="ECO:0007669"/>
    <property type="project" value="UniProtKB-UniRule"/>
</dbReference>
<evidence type="ECO:0000259" key="14">
    <source>
        <dbReference type="PROSITE" id="PS51918"/>
    </source>
</evidence>
<dbReference type="PROSITE" id="PS51918">
    <property type="entry name" value="RADICAL_SAM"/>
    <property type="match status" value="1"/>
</dbReference>
<dbReference type="SUPFAM" id="SSF102114">
    <property type="entry name" value="Radical SAM enzymes"/>
    <property type="match status" value="1"/>
</dbReference>
<dbReference type="GeneID" id="4617560"/>
<keyword evidence="4 11" id="KW-0808">Transferase</keyword>
<feature type="domain" description="Radical SAM core" evidence="14">
    <location>
        <begin position="111"/>
        <end position="352"/>
    </location>
</feature>
<dbReference type="STRING" id="384616.Pisl_0345"/>
<keyword evidence="7 11" id="KW-0479">Metal-binding</keyword>
<dbReference type="InterPro" id="IPR020612">
    <property type="entry name" value="Methylthiotransferase_CS"/>
</dbReference>
<dbReference type="EC" id="2.8.4.5" evidence="11"/>
<feature type="domain" description="TRAM" evidence="12">
    <location>
        <begin position="354"/>
        <end position="415"/>
    </location>
</feature>
<dbReference type="InterPro" id="IPR038135">
    <property type="entry name" value="Methylthiotransferase_N_sf"/>
</dbReference>
<keyword evidence="3 11" id="KW-0004">4Fe-4S</keyword>
<dbReference type="Pfam" id="PF04055">
    <property type="entry name" value="Radical_SAM"/>
    <property type="match status" value="1"/>
</dbReference>
<keyword evidence="5 11" id="KW-0949">S-adenosyl-L-methionine</keyword>
<evidence type="ECO:0000256" key="6">
    <source>
        <dbReference type="ARBA" id="ARBA00022694"/>
    </source>
</evidence>
<reference evidence="15" key="1">
    <citation type="submission" date="2006-12" db="EMBL/GenBank/DDBJ databases">
        <title>Complete sequence of Pyrobaculum islandicum DSM 4184.</title>
        <authorList>
            <person name="Copeland A."/>
            <person name="Lucas S."/>
            <person name="Lapidus A."/>
            <person name="Barry K."/>
            <person name="Detter J.C."/>
            <person name="Glavina del Rio T."/>
            <person name="Dalin E."/>
            <person name="Tice H."/>
            <person name="Pitluck S."/>
            <person name="Meincke L."/>
            <person name="Brettin T."/>
            <person name="Bruce D."/>
            <person name="Han C."/>
            <person name="Tapia R."/>
            <person name="Gilna P."/>
            <person name="Schmutz J."/>
            <person name="Larimer F."/>
            <person name="Land M."/>
            <person name="Hauser L."/>
            <person name="Kyrpides N."/>
            <person name="Mikhailova N."/>
            <person name="Cozen A.E."/>
            <person name="Fitz-Gibbon S.T."/>
            <person name="House C.H."/>
            <person name="Saltikov C."/>
            <person name="Lowe T."/>
            <person name="Richardson P."/>
        </authorList>
    </citation>
    <scope>NUCLEOTIDE SEQUENCE [LARGE SCALE GENOMIC DNA]</scope>
    <source>
        <strain evidence="15">DSM 4184</strain>
    </source>
</reference>
<name>A1RRE1_PYRIL</name>
<dbReference type="CDD" id="cd01335">
    <property type="entry name" value="Radical_SAM"/>
    <property type="match status" value="1"/>
</dbReference>
<evidence type="ECO:0000256" key="10">
    <source>
        <dbReference type="ARBA" id="ARBA00051661"/>
    </source>
</evidence>
<dbReference type="OrthoDB" id="372134at2157"/>
<dbReference type="InterPro" id="IPR006638">
    <property type="entry name" value="Elp3/MiaA/NifB-like_rSAM"/>
</dbReference>
<comment type="catalytic activity">
    <reaction evidence="10 11">
        <text>N(6)-L-threonylcarbamoyladenosine(37) in tRNA + (sulfur carrier)-SH + AH2 + 2 S-adenosyl-L-methionine = 2-methylsulfanyl-N(6)-L-threonylcarbamoyladenosine(37) in tRNA + (sulfur carrier)-H + 5'-deoxyadenosine + L-methionine + A + S-adenosyl-L-homocysteine + 2 H(+)</text>
        <dbReference type="Rhea" id="RHEA:37075"/>
        <dbReference type="Rhea" id="RHEA-COMP:10163"/>
        <dbReference type="Rhea" id="RHEA-COMP:11092"/>
        <dbReference type="Rhea" id="RHEA-COMP:14737"/>
        <dbReference type="Rhea" id="RHEA-COMP:14739"/>
        <dbReference type="ChEBI" id="CHEBI:13193"/>
        <dbReference type="ChEBI" id="CHEBI:15378"/>
        <dbReference type="ChEBI" id="CHEBI:17319"/>
        <dbReference type="ChEBI" id="CHEBI:17499"/>
        <dbReference type="ChEBI" id="CHEBI:29917"/>
        <dbReference type="ChEBI" id="CHEBI:57844"/>
        <dbReference type="ChEBI" id="CHEBI:57856"/>
        <dbReference type="ChEBI" id="CHEBI:59789"/>
        <dbReference type="ChEBI" id="CHEBI:64428"/>
        <dbReference type="ChEBI" id="CHEBI:74418"/>
        <dbReference type="ChEBI" id="CHEBI:74420"/>
        <dbReference type="EC" id="2.8.4.5"/>
    </reaction>
</comment>
<dbReference type="NCBIfam" id="TIGR01578">
    <property type="entry name" value="MiaB-like-B"/>
    <property type="match status" value="1"/>
</dbReference>
<evidence type="ECO:0000256" key="11">
    <source>
        <dbReference type="RuleBase" id="RU368081"/>
    </source>
</evidence>
<dbReference type="InterPro" id="IPR007197">
    <property type="entry name" value="rSAM"/>
</dbReference>
<dbReference type="AlphaFoldDB" id="A1RRE1"/>
<keyword evidence="6 11" id="KW-0819">tRNA processing</keyword>
<dbReference type="PANTHER" id="PTHR11918">
    <property type="entry name" value="RADICAL SAM PROTEINS"/>
    <property type="match status" value="1"/>
</dbReference>
<evidence type="ECO:0000256" key="3">
    <source>
        <dbReference type="ARBA" id="ARBA00022485"/>
    </source>
</evidence>
<evidence type="ECO:0000256" key="9">
    <source>
        <dbReference type="ARBA" id="ARBA00023014"/>
    </source>
</evidence>
<dbReference type="GO" id="GO:0035598">
    <property type="term" value="F:tRNA (N(6)-L-threonylcarbamoyladenosine(37)-C(2))-methylthiotransferase activity"/>
    <property type="evidence" value="ECO:0007669"/>
    <property type="project" value="UniProtKB-UniRule"/>
</dbReference>
<dbReference type="PANTHER" id="PTHR11918:SF45">
    <property type="entry name" value="THREONYLCARBAMOYLADENOSINE TRNA METHYLTHIOTRANSFERASE"/>
    <property type="match status" value="1"/>
</dbReference>
<dbReference type="SFLD" id="SFLDS00029">
    <property type="entry name" value="Radical_SAM"/>
    <property type="match status" value="1"/>
</dbReference>
<dbReference type="PROSITE" id="PS51449">
    <property type="entry name" value="MTTASE_N"/>
    <property type="match status" value="1"/>
</dbReference>
<evidence type="ECO:0000256" key="5">
    <source>
        <dbReference type="ARBA" id="ARBA00022691"/>
    </source>
</evidence>
<dbReference type="FunFam" id="3.80.30.20:FF:000001">
    <property type="entry name" value="tRNA-2-methylthio-N(6)-dimethylallyladenosine synthase 2"/>
    <property type="match status" value="1"/>
</dbReference>
<comment type="similarity">
    <text evidence="2 11">Belongs to the methylthiotransferase family. CDKAL1 subfamily.</text>
</comment>
<dbReference type="InterPro" id="IPR005839">
    <property type="entry name" value="Methylthiotransferase"/>
</dbReference>
<keyword evidence="9 11" id="KW-0411">Iron-sulfur</keyword>
<keyword evidence="8 11" id="KW-0408">Iron</keyword>
<dbReference type="Gene3D" id="3.80.30.20">
    <property type="entry name" value="tm_1862 like domain"/>
    <property type="match status" value="1"/>
</dbReference>
<dbReference type="PROSITE" id="PS50926">
    <property type="entry name" value="TRAM"/>
    <property type="match status" value="1"/>
</dbReference>
<evidence type="ECO:0000256" key="7">
    <source>
        <dbReference type="ARBA" id="ARBA00022723"/>
    </source>
</evidence>
<evidence type="ECO:0000256" key="1">
    <source>
        <dbReference type="ARBA" id="ARBA00002399"/>
    </source>
</evidence>
<dbReference type="Pfam" id="PF01938">
    <property type="entry name" value="TRAM"/>
    <property type="match status" value="1"/>
</dbReference>